<comment type="caution">
    <text evidence="3">The sequence shown here is derived from an EMBL/GenBank/DDBJ whole genome shotgun (WGS) entry which is preliminary data.</text>
</comment>
<evidence type="ECO:0000313" key="4">
    <source>
        <dbReference type="Proteomes" id="UP000285278"/>
    </source>
</evidence>
<proteinExistence type="predicted"/>
<dbReference type="Pfam" id="PF04892">
    <property type="entry name" value="VanZ"/>
    <property type="match status" value="1"/>
</dbReference>
<feature type="transmembrane region" description="Helical" evidence="1">
    <location>
        <begin position="143"/>
        <end position="162"/>
    </location>
</feature>
<evidence type="ECO:0000313" key="3">
    <source>
        <dbReference type="EMBL" id="RIX34980.1"/>
    </source>
</evidence>
<evidence type="ECO:0000259" key="2">
    <source>
        <dbReference type="Pfam" id="PF04892"/>
    </source>
</evidence>
<feature type="domain" description="VanZ-like" evidence="2">
    <location>
        <begin position="9"/>
        <end position="136"/>
    </location>
</feature>
<keyword evidence="1" id="KW-1133">Transmembrane helix</keyword>
<keyword evidence="1" id="KW-0812">Transmembrane</keyword>
<dbReference type="EMBL" id="QXJK01000005">
    <property type="protein sequence ID" value="RIX34980.1"/>
    <property type="molecule type" value="Genomic_DNA"/>
</dbReference>
<reference evidence="3 4" key="1">
    <citation type="submission" date="2018-09" db="EMBL/GenBank/DDBJ databases">
        <title>Optimization and identification of Corynebacterium falsenii FN1-14 from fish paste.</title>
        <authorList>
            <person name="Daroonpunt R."/>
            <person name="Tanasupawat S."/>
        </authorList>
    </citation>
    <scope>NUCLEOTIDE SEQUENCE [LARGE SCALE GENOMIC DNA]</scope>
    <source>
        <strain evidence="3 4">FN1-14</strain>
    </source>
</reference>
<sequence length="174" mass="19304">MWILVALTSYTAVMVALTTLKAFYRIGYLWNPANQRRRGLSLIPFDELRSTHSWFGPVFEFGGNIAFFVPFGILIYVLLYRMGGQHPIRNTVIIGAFASILMETAQYVFALGYTDIDDLMMNTLGALIGAGVAKLCGVRFHKVWVWLAIALGVIFAILVGLGDRLGDPNKVVDV</sequence>
<dbReference type="InterPro" id="IPR006976">
    <property type="entry name" value="VanZ-like"/>
</dbReference>
<feature type="transmembrane region" description="Helical" evidence="1">
    <location>
        <begin position="119"/>
        <end position="136"/>
    </location>
</feature>
<dbReference type="OrthoDB" id="4822551at2"/>
<gene>
    <name evidence="3" type="ORF">D3M95_05985</name>
</gene>
<dbReference type="AlphaFoldDB" id="A0A418Q786"/>
<dbReference type="Proteomes" id="UP000285278">
    <property type="component" value="Unassembled WGS sequence"/>
</dbReference>
<accession>A0A418Q786</accession>
<feature type="transmembrane region" description="Helical" evidence="1">
    <location>
        <begin position="92"/>
        <end position="113"/>
    </location>
</feature>
<dbReference type="STRING" id="1451189.CFAL_07015"/>
<keyword evidence="4" id="KW-1185">Reference proteome</keyword>
<dbReference type="PANTHER" id="PTHR36834">
    <property type="entry name" value="MEMBRANE PROTEIN-RELATED"/>
    <property type="match status" value="1"/>
</dbReference>
<evidence type="ECO:0000256" key="1">
    <source>
        <dbReference type="SAM" id="Phobius"/>
    </source>
</evidence>
<dbReference type="InterPro" id="IPR053150">
    <property type="entry name" value="Teicoplanin_resist-assoc"/>
</dbReference>
<dbReference type="PANTHER" id="PTHR36834:SF1">
    <property type="entry name" value="INTEGRAL MEMBRANE PROTEIN"/>
    <property type="match status" value="1"/>
</dbReference>
<name>A0A418Q786_9CORY</name>
<feature type="transmembrane region" description="Helical" evidence="1">
    <location>
        <begin position="61"/>
        <end position="80"/>
    </location>
</feature>
<organism evidence="3 4">
    <name type="scientific">Corynebacterium falsenii</name>
    <dbReference type="NCBI Taxonomy" id="108486"/>
    <lineage>
        <taxon>Bacteria</taxon>
        <taxon>Bacillati</taxon>
        <taxon>Actinomycetota</taxon>
        <taxon>Actinomycetes</taxon>
        <taxon>Mycobacteriales</taxon>
        <taxon>Corynebacteriaceae</taxon>
        <taxon>Corynebacterium</taxon>
    </lineage>
</organism>
<keyword evidence="1" id="KW-0472">Membrane</keyword>
<protein>
    <submittedName>
        <fullName evidence="3">VanZ family protein</fullName>
    </submittedName>
</protein>